<protein>
    <submittedName>
        <fullName evidence="1">YjiC protein</fullName>
    </submittedName>
</protein>
<sequence length="324" mass="35918">MYGDDFFETGPHEWVLRCTSAQAELTIQLPDDYPSCSPPKLSLEAPCERAKAEDVCRTLLLDFSPGEEYGATLAQQFFDSFDGERQEKEEEKAEVAEPDDPEPIAAVVEFEPGVAADIATSLEDAGFHKHSAQIYVHGELGLAVEMDDQLHVSVDGVDALKDLTDWVSRQLALDTSELQGFGKRLLDWATSHRAAGESEAGSADGLVDPLPEAGGTKLTGNAAWRARLQAGETVEFRGSGNSLHPRIKSGECCRYVPVFRHEDIKEKDIVFCQIKGRYWGHLVKKKTFVGGKDEYEYTISNIHGWENGTCTLEHIYGKVVDHWK</sequence>
<name>A0A812K2E0_SYMPI</name>
<proteinExistence type="predicted"/>
<reference evidence="1" key="1">
    <citation type="submission" date="2021-02" db="EMBL/GenBank/DDBJ databases">
        <authorList>
            <person name="Dougan E. K."/>
            <person name="Rhodes N."/>
            <person name="Thang M."/>
            <person name="Chan C."/>
        </authorList>
    </citation>
    <scope>NUCLEOTIDE SEQUENCE</scope>
</reference>
<organism evidence="1 2">
    <name type="scientific">Symbiodinium pilosum</name>
    <name type="common">Dinoflagellate</name>
    <dbReference type="NCBI Taxonomy" id="2952"/>
    <lineage>
        <taxon>Eukaryota</taxon>
        <taxon>Sar</taxon>
        <taxon>Alveolata</taxon>
        <taxon>Dinophyceae</taxon>
        <taxon>Suessiales</taxon>
        <taxon>Symbiodiniaceae</taxon>
        <taxon>Symbiodinium</taxon>
    </lineage>
</organism>
<dbReference type="Proteomes" id="UP000649617">
    <property type="component" value="Unassembled WGS sequence"/>
</dbReference>
<evidence type="ECO:0000313" key="2">
    <source>
        <dbReference type="Proteomes" id="UP000649617"/>
    </source>
</evidence>
<keyword evidence="2" id="KW-1185">Reference proteome</keyword>
<dbReference type="EMBL" id="CAJNIZ010002847">
    <property type="protein sequence ID" value="CAE7215367.1"/>
    <property type="molecule type" value="Genomic_DNA"/>
</dbReference>
<comment type="caution">
    <text evidence="1">The sequence shown here is derived from an EMBL/GenBank/DDBJ whole genome shotgun (WGS) entry which is preliminary data.</text>
</comment>
<dbReference type="AlphaFoldDB" id="A0A812K2E0"/>
<dbReference type="OrthoDB" id="10375541at2759"/>
<evidence type="ECO:0000313" key="1">
    <source>
        <dbReference type="EMBL" id="CAE7215367.1"/>
    </source>
</evidence>
<gene>
    <name evidence="1" type="primary">yjiC</name>
    <name evidence="1" type="ORF">SPIL2461_LOCUS2558</name>
</gene>
<accession>A0A812K2E0</accession>